<protein>
    <submittedName>
        <fullName evidence="1">Uncharacterized protein</fullName>
    </submittedName>
</protein>
<organism evidence="1 2">
    <name type="scientific">Punica granatum</name>
    <name type="common">Pomegranate</name>
    <dbReference type="NCBI Taxonomy" id="22663"/>
    <lineage>
        <taxon>Eukaryota</taxon>
        <taxon>Viridiplantae</taxon>
        <taxon>Streptophyta</taxon>
        <taxon>Embryophyta</taxon>
        <taxon>Tracheophyta</taxon>
        <taxon>Spermatophyta</taxon>
        <taxon>Magnoliopsida</taxon>
        <taxon>eudicotyledons</taxon>
        <taxon>Gunneridae</taxon>
        <taxon>Pentapetalae</taxon>
        <taxon>rosids</taxon>
        <taxon>malvids</taxon>
        <taxon>Myrtales</taxon>
        <taxon>Lythraceae</taxon>
        <taxon>Punica</taxon>
    </lineage>
</organism>
<sequence length="178" mass="20661">MGVRSGKERHAARRAWACTSAEGGSGARMSAGRREWRQRTCRAYACMHARGEMSGRMMMSRRTRSDDRSGKKWLSRRLPMVFCCKVGGSRLLRDPQRWLWRLFGEKILGSTRFTRKMKTVQKKGRPDWEVWEETVLSEAPDGILLQGLWLPTPKRPLEVAVAVVWQEKPRVDPIYKKK</sequence>
<dbReference type="AlphaFoldDB" id="A0A2I0K4J1"/>
<evidence type="ECO:0000313" key="1">
    <source>
        <dbReference type="EMBL" id="PKI63060.1"/>
    </source>
</evidence>
<dbReference type="EMBL" id="PGOL01000908">
    <property type="protein sequence ID" value="PKI63060.1"/>
    <property type="molecule type" value="Genomic_DNA"/>
</dbReference>
<evidence type="ECO:0000313" key="2">
    <source>
        <dbReference type="Proteomes" id="UP000233551"/>
    </source>
</evidence>
<gene>
    <name evidence="1" type="ORF">CRG98_016547</name>
</gene>
<reference evidence="1 2" key="1">
    <citation type="submission" date="2017-11" db="EMBL/GenBank/DDBJ databases">
        <title>De-novo sequencing of pomegranate (Punica granatum L.) genome.</title>
        <authorList>
            <person name="Akparov Z."/>
            <person name="Amiraslanov A."/>
            <person name="Hajiyeva S."/>
            <person name="Abbasov M."/>
            <person name="Kaur K."/>
            <person name="Hamwieh A."/>
            <person name="Solovyev V."/>
            <person name="Salamov A."/>
            <person name="Braich B."/>
            <person name="Kosarev P."/>
            <person name="Mahmoud A."/>
            <person name="Hajiyev E."/>
            <person name="Babayeva S."/>
            <person name="Izzatullayeva V."/>
            <person name="Mammadov A."/>
            <person name="Mammadov A."/>
            <person name="Sharifova S."/>
            <person name="Ojaghi J."/>
            <person name="Eynullazada K."/>
            <person name="Bayramov B."/>
            <person name="Abdulazimova A."/>
            <person name="Shahmuradov I."/>
        </authorList>
    </citation>
    <scope>NUCLEOTIDE SEQUENCE [LARGE SCALE GENOMIC DNA]</scope>
    <source>
        <strain evidence="2">cv. AG2017</strain>
        <tissue evidence="1">Leaf</tissue>
    </source>
</reference>
<proteinExistence type="predicted"/>
<accession>A0A2I0K4J1</accession>
<comment type="caution">
    <text evidence="1">The sequence shown here is derived from an EMBL/GenBank/DDBJ whole genome shotgun (WGS) entry which is preliminary data.</text>
</comment>
<dbReference type="Proteomes" id="UP000233551">
    <property type="component" value="Unassembled WGS sequence"/>
</dbReference>
<name>A0A2I0K4J1_PUNGR</name>
<keyword evidence="2" id="KW-1185">Reference proteome</keyword>